<evidence type="ECO:0000313" key="1">
    <source>
        <dbReference type="EMBL" id="DAE29865.1"/>
    </source>
</evidence>
<proteinExistence type="predicted"/>
<protein>
    <submittedName>
        <fullName evidence="1">Uncharacterized protein</fullName>
    </submittedName>
</protein>
<dbReference type="EMBL" id="BK059100">
    <property type="protein sequence ID" value="DAE29865.1"/>
    <property type="molecule type" value="Genomic_DNA"/>
</dbReference>
<sequence>MSDNEVIMNLQRDLFAVLNNSTMPLMVKSLVVENALLKLNSELKNEQITNLQANQEVNLHVDTLEMNTGSDKTDEVKQDNG</sequence>
<name>A0A8S5RFL0_9VIRU</name>
<accession>A0A8S5RFL0</accession>
<organism evidence="1">
    <name type="scientific">virus sp. ctqEG8</name>
    <dbReference type="NCBI Taxonomy" id="2827998"/>
    <lineage>
        <taxon>Viruses</taxon>
    </lineage>
</organism>
<reference evidence="1" key="1">
    <citation type="journal article" date="2021" name="Proc. Natl. Acad. Sci. U.S.A.">
        <title>A Catalog of Tens of Thousands of Viruses from Human Metagenomes Reveals Hidden Associations with Chronic Diseases.</title>
        <authorList>
            <person name="Tisza M.J."/>
            <person name="Buck C.B."/>
        </authorList>
    </citation>
    <scope>NUCLEOTIDE SEQUENCE</scope>
    <source>
        <strain evidence="1">CtqEG8</strain>
    </source>
</reference>